<keyword evidence="4 7" id="KW-0812">Transmembrane</keyword>
<keyword evidence="6 7" id="KW-0472">Membrane</keyword>
<comment type="subcellular location">
    <subcellularLocation>
        <location evidence="1">Cell membrane</location>
        <topology evidence="1">Multi-pass membrane protein</topology>
    </subcellularLocation>
</comment>
<dbReference type="InterPro" id="IPR025857">
    <property type="entry name" value="MacB_PCD"/>
</dbReference>
<dbReference type="Pfam" id="PF02687">
    <property type="entry name" value="FtsX"/>
    <property type="match status" value="1"/>
</dbReference>
<evidence type="ECO:0000256" key="5">
    <source>
        <dbReference type="ARBA" id="ARBA00022989"/>
    </source>
</evidence>
<evidence type="ECO:0000256" key="1">
    <source>
        <dbReference type="ARBA" id="ARBA00004651"/>
    </source>
</evidence>
<gene>
    <name evidence="10" type="ORF">FRY97_14295</name>
</gene>
<dbReference type="GO" id="GO:0044874">
    <property type="term" value="P:lipoprotein localization to outer membrane"/>
    <property type="evidence" value="ECO:0007669"/>
    <property type="project" value="TreeGrafter"/>
</dbReference>
<feature type="transmembrane region" description="Helical" evidence="7">
    <location>
        <begin position="394"/>
        <end position="418"/>
    </location>
</feature>
<reference evidence="10 11" key="1">
    <citation type="submission" date="2019-08" db="EMBL/GenBank/DDBJ databases">
        <title>Genome of Phaeodactylibacter luteus.</title>
        <authorList>
            <person name="Bowman J.P."/>
        </authorList>
    </citation>
    <scope>NUCLEOTIDE SEQUENCE [LARGE SCALE GENOMIC DNA]</scope>
    <source>
        <strain evidence="10 11">KCTC 42180</strain>
    </source>
</reference>
<evidence type="ECO:0000256" key="2">
    <source>
        <dbReference type="ARBA" id="ARBA00005236"/>
    </source>
</evidence>
<dbReference type="AlphaFoldDB" id="A0A5C6RL40"/>
<name>A0A5C6RL40_9BACT</name>
<comment type="similarity">
    <text evidence="2">Belongs to the ABC-4 integral membrane protein family. LolC/E subfamily.</text>
</comment>
<accession>A0A5C6RL40</accession>
<feature type="transmembrane region" description="Helical" evidence="7">
    <location>
        <begin position="348"/>
        <end position="373"/>
    </location>
</feature>
<feature type="domain" description="ABC3 transporter permease C-terminal" evidence="8">
    <location>
        <begin position="303"/>
        <end position="428"/>
    </location>
</feature>
<dbReference type="EMBL" id="VOOR01000031">
    <property type="protein sequence ID" value="TXB62330.1"/>
    <property type="molecule type" value="Genomic_DNA"/>
</dbReference>
<feature type="transmembrane region" description="Helical" evidence="7">
    <location>
        <begin position="22"/>
        <end position="46"/>
    </location>
</feature>
<dbReference type="InterPro" id="IPR051447">
    <property type="entry name" value="Lipoprotein-release_system"/>
</dbReference>
<sequence>MNLPYFIARRVAASGQASFSRLIIRVAIVAVALSVAVMIAATALVAGFKQEISSKIFGFWGHIHITDTDINRSLLEAYPISTDQPFYPHLDTLGPVPYLAREMWMGQPVERQRLTKGGVSHIQAFAIKPGIIEAGQGERKEIEGIILKGVGQDFNWSFMDQYIKRGARIQYPDSSMSRDILISQQTANRLQLDTGDTFITHFVEKGEQLQRRFRVSGVYRTGLEEYDQKFALVDIRQIQRLLGWREDQVSGFEVFIDDIDDLIPLAEHIYFEELPRDLYAETIREKMPEIFDWLDLQDINEVVILTLMVIVAIINMVTALLILILERTNMIGTLKALGAGNWKIRQMFLYYAGYILLMGLLWGNGFGIGLCLLQDQFEFIRLSEENYYLSTAPIALRWAPIALINVGTFVITLVFLVLPSYLVTRISPVKAIRFK</sequence>
<dbReference type="GO" id="GO:0098797">
    <property type="term" value="C:plasma membrane protein complex"/>
    <property type="evidence" value="ECO:0007669"/>
    <property type="project" value="TreeGrafter"/>
</dbReference>
<dbReference type="PANTHER" id="PTHR30489">
    <property type="entry name" value="LIPOPROTEIN-RELEASING SYSTEM TRANSMEMBRANE PROTEIN LOLE"/>
    <property type="match status" value="1"/>
</dbReference>
<evidence type="ECO:0000313" key="11">
    <source>
        <dbReference type="Proteomes" id="UP000321580"/>
    </source>
</evidence>
<organism evidence="10 11">
    <name type="scientific">Phaeodactylibacter luteus</name>
    <dbReference type="NCBI Taxonomy" id="1564516"/>
    <lineage>
        <taxon>Bacteria</taxon>
        <taxon>Pseudomonadati</taxon>
        <taxon>Bacteroidota</taxon>
        <taxon>Saprospiria</taxon>
        <taxon>Saprospirales</taxon>
        <taxon>Haliscomenobacteraceae</taxon>
        <taxon>Phaeodactylibacter</taxon>
    </lineage>
</organism>
<evidence type="ECO:0000256" key="4">
    <source>
        <dbReference type="ARBA" id="ARBA00022692"/>
    </source>
</evidence>
<keyword evidence="3" id="KW-1003">Cell membrane</keyword>
<dbReference type="RefSeq" id="WP_147168237.1">
    <property type="nucleotide sequence ID" value="NZ_VOOR01000031.1"/>
</dbReference>
<evidence type="ECO:0000256" key="6">
    <source>
        <dbReference type="ARBA" id="ARBA00023136"/>
    </source>
</evidence>
<feature type="domain" description="MacB-like periplasmic core" evidence="9">
    <location>
        <begin position="27"/>
        <end position="256"/>
    </location>
</feature>
<evidence type="ECO:0000256" key="3">
    <source>
        <dbReference type="ARBA" id="ARBA00022475"/>
    </source>
</evidence>
<keyword evidence="5 7" id="KW-1133">Transmembrane helix</keyword>
<keyword evidence="11" id="KW-1185">Reference proteome</keyword>
<dbReference type="Proteomes" id="UP000321580">
    <property type="component" value="Unassembled WGS sequence"/>
</dbReference>
<evidence type="ECO:0000259" key="9">
    <source>
        <dbReference type="Pfam" id="PF12704"/>
    </source>
</evidence>
<evidence type="ECO:0000259" key="8">
    <source>
        <dbReference type="Pfam" id="PF02687"/>
    </source>
</evidence>
<dbReference type="Pfam" id="PF12704">
    <property type="entry name" value="MacB_PCD"/>
    <property type="match status" value="1"/>
</dbReference>
<dbReference type="OrthoDB" id="1522670at2"/>
<dbReference type="InterPro" id="IPR003838">
    <property type="entry name" value="ABC3_permease_C"/>
</dbReference>
<proteinExistence type="inferred from homology"/>
<feature type="transmembrane region" description="Helical" evidence="7">
    <location>
        <begin position="302"/>
        <end position="325"/>
    </location>
</feature>
<evidence type="ECO:0000313" key="10">
    <source>
        <dbReference type="EMBL" id="TXB62330.1"/>
    </source>
</evidence>
<dbReference type="PANTHER" id="PTHR30489:SF0">
    <property type="entry name" value="LIPOPROTEIN-RELEASING SYSTEM TRANSMEMBRANE PROTEIN LOLE"/>
    <property type="match status" value="1"/>
</dbReference>
<protein>
    <submittedName>
        <fullName evidence="10">ABC transporter permease</fullName>
    </submittedName>
</protein>
<evidence type="ECO:0000256" key="7">
    <source>
        <dbReference type="SAM" id="Phobius"/>
    </source>
</evidence>
<comment type="caution">
    <text evidence="10">The sequence shown here is derived from an EMBL/GenBank/DDBJ whole genome shotgun (WGS) entry which is preliminary data.</text>
</comment>